<dbReference type="EMBL" id="WJQU01000001">
    <property type="protein sequence ID" value="KAJ6647045.1"/>
    <property type="molecule type" value="Genomic_DNA"/>
</dbReference>
<comment type="similarity">
    <text evidence="2 9">Belongs to the dicarboxylate/amino acid:cation symporter (DAACS) (TC 2.A.23) family.</text>
</comment>
<dbReference type="AlphaFoldDB" id="A0A9Q0S878"/>
<feature type="transmembrane region" description="Helical" evidence="9">
    <location>
        <begin position="317"/>
        <end position="342"/>
    </location>
</feature>
<keyword evidence="4 9" id="KW-0812">Transmembrane</keyword>
<feature type="transmembrane region" description="Helical" evidence="9">
    <location>
        <begin position="26"/>
        <end position="50"/>
    </location>
</feature>
<dbReference type="Proteomes" id="UP001151699">
    <property type="component" value="Chromosome A"/>
</dbReference>
<dbReference type="SUPFAM" id="SSF118215">
    <property type="entry name" value="Proton glutamate symport protein"/>
    <property type="match status" value="1"/>
</dbReference>
<dbReference type="PRINTS" id="PR00173">
    <property type="entry name" value="EDTRNSPORT"/>
</dbReference>
<evidence type="ECO:0000313" key="11">
    <source>
        <dbReference type="Proteomes" id="UP001151699"/>
    </source>
</evidence>
<keyword evidence="8" id="KW-0325">Glycoprotein</keyword>
<evidence type="ECO:0000256" key="8">
    <source>
        <dbReference type="ARBA" id="ARBA00023180"/>
    </source>
</evidence>
<evidence type="ECO:0000256" key="1">
    <source>
        <dbReference type="ARBA" id="ARBA00004141"/>
    </source>
</evidence>
<reference evidence="10" key="1">
    <citation type="submission" date="2022-07" db="EMBL/GenBank/DDBJ databases">
        <authorList>
            <person name="Trinca V."/>
            <person name="Uliana J.V.C."/>
            <person name="Torres T.T."/>
            <person name="Ward R.J."/>
            <person name="Monesi N."/>
        </authorList>
    </citation>
    <scope>NUCLEOTIDE SEQUENCE</scope>
    <source>
        <strain evidence="10">HSMRA1968</strain>
        <tissue evidence="10">Whole embryos</tissue>
    </source>
</reference>
<evidence type="ECO:0000256" key="7">
    <source>
        <dbReference type="ARBA" id="ARBA00023136"/>
    </source>
</evidence>
<evidence type="ECO:0000313" key="10">
    <source>
        <dbReference type="EMBL" id="KAJ6647045.1"/>
    </source>
</evidence>
<dbReference type="InterPro" id="IPR001991">
    <property type="entry name" value="Na-dicarboxylate_symporter"/>
</dbReference>
<feature type="transmembrane region" description="Helical" evidence="9">
    <location>
        <begin position="245"/>
        <end position="269"/>
    </location>
</feature>
<feature type="non-terminal residue" evidence="10">
    <location>
        <position position="539"/>
    </location>
</feature>
<dbReference type="PANTHER" id="PTHR11958">
    <property type="entry name" value="SODIUM/DICARBOXYLATE SYMPORTER-RELATED"/>
    <property type="match status" value="1"/>
</dbReference>
<dbReference type="GO" id="GO:0005313">
    <property type="term" value="F:L-glutamate transmembrane transporter activity"/>
    <property type="evidence" value="ECO:0007669"/>
    <property type="project" value="TreeGrafter"/>
</dbReference>
<feature type="transmembrane region" description="Helical" evidence="9">
    <location>
        <begin position="201"/>
        <end position="225"/>
    </location>
</feature>
<evidence type="ECO:0000256" key="2">
    <source>
        <dbReference type="ARBA" id="ARBA00006148"/>
    </source>
</evidence>
<dbReference type="PROSITE" id="PS00713">
    <property type="entry name" value="NA_DICARBOXYL_SYMP_1"/>
    <property type="match status" value="1"/>
</dbReference>
<accession>A0A9Q0S878</accession>
<dbReference type="PANTHER" id="PTHR11958:SF111">
    <property type="entry name" value="AMINO ACID TRANSPORTER"/>
    <property type="match status" value="1"/>
</dbReference>
<dbReference type="OrthoDB" id="5877963at2759"/>
<dbReference type="GO" id="GO:0015501">
    <property type="term" value="F:glutamate:sodium symporter activity"/>
    <property type="evidence" value="ECO:0007669"/>
    <property type="project" value="TreeGrafter"/>
</dbReference>
<evidence type="ECO:0000256" key="4">
    <source>
        <dbReference type="ARBA" id="ARBA00022692"/>
    </source>
</evidence>
<evidence type="ECO:0000256" key="6">
    <source>
        <dbReference type="ARBA" id="ARBA00022989"/>
    </source>
</evidence>
<feature type="transmembrane region" description="Helical" evidence="9">
    <location>
        <begin position="354"/>
        <end position="383"/>
    </location>
</feature>
<keyword evidence="7 9" id="KW-0472">Membrane</keyword>
<name>A0A9Q0S878_9DIPT</name>
<sequence>MDKGFSLRSLHLSHDSIMLISYPGELFMRLLKLMILPLVISSLIAGSASLNARMNGRIALRTICYFASTSFFNALLGICLVLLIHPGDPGMHSSKVSMTDDNKTANLLDSLLDLGRNLIPDNLFQASFQQAHTVYVSKTNIVIGNNTDTNATASVIQVLEREIHYRPGTNTLGIVFFCLVFGTLLGTIGGKGQVVIDFFSAIFEVVMRMVTCVMWLTPIGISSVIAGKILDVNDLSLVMTQLCWFIVTIVIGVFVYQLVVMQFIYFIFLRRNPFKFYCGLIHPMLTAFATASTAAALPITFRSMNDKLRIDPRITRFVLPIGCNINMDGTALFISVASIFIAQMSGMTLGFGELVTVLLTSTAASMSSASVPSAALVLLLVVLSAIDAPVNDVTLLFTIDWFVDRIRTTNNMLGDCYAAAVVEELSKKELMALDAAVLYQDTPVTPNGHIVSNGQLDLDRKISLPDTVIVDMGNNGITLQNGSIKNKRFLCIFKKMRPMLTVAKIVTIAEKAPIGKLPKLQTSVNVEPGAPYSTTSGTL</sequence>
<organism evidence="10 11">
    <name type="scientific">Pseudolycoriella hygida</name>
    <dbReference type="NCBI Taxonomy" id="35572"/>
    <lineage>
        <taxon>Eukaryota</taxon>
        <taxon>Metazoa</taxon>
        <taxon>Ecdysozoa</taxon>
        <taxon>Arthropoda</taxon>
        <taxon>Hexapoda</taxon>
        <taxon>Insecta</taxon>
        <taxon>Pterygota</taxon>
        <taxon>Neoptera</taxon>
        <taxon>Endopterygota</taxon>
        <taxon>Diptera</taxon>
        <taxon>Nematocera</taxon>
        <taxon>Sciaroidea</taxon>
        <taxon>Sciaridae</taxon>
        <taxon>Pseudolycoriella</taxon>
    </lineage>
</organism>
<comment type="subcellular location">
    <subcellularLocation>
        <location evidence="1 9">Membrane</location>
        <topology evidence="1 9">Multi-pass membrane protein</topology>
    </subcellularLocation>
</comment>
<dbReference type="Gene3D" id="1.10.3860.10">
    <property type="entry name" value="Sodium:dicarboxylate symporter"/>
    <property type="match status" value="1"/>
</dbReference>
<keyword evidence="5 9" id="KW-0769">Symport</keyword>
<evidence type="ECO:0000256" key="3">
    <source>
        <dbReference type="ARBA" id="ARBA00022448"/>
    </source>
</evidence>
<evidence type="ECO:0000256" key="5">
    <source>
        <dbReference type="ARBA" id="ARBA00022847"/>
    </source>
</evidence>
<dbReference type="InterPro" id="IPR018107">
    <property type="entry name" value="Na-dicarboxylate_symporter_CS"/>
</dbReference>
<keyword evidence="6 9" id="KW-1133">Transmembrane helix</keyword>
<dbReference type="InterPro" id="IPR050746">
    <property type="entry name" value="DAACS"/>
</dbReference>
<feature type="transmembrane region" description="Helical" evidence="9">
    <location>
        <begin position="171"/>
        <end position="189"/>
    </location>
</feature>
<dbReference type="Pfam" id="PF00375">
    <property type="entry name" value="SDF"/>
    <property type="match status" value="1"/>
</dbReference>
<keyword evidence="3 9" id="KW-0813">Transport</keyword>
<proteinExistence type="inferred from homology"/>
<dbReference type="GO" id="GO:0015175">
    <property type="term" value="F:neutral L-amino acid transmembrane transporter activity"/>
    <property type="evidence" value="ECO:0007669"/>
    <property type="project" value="TreeGrafter"/>
</dbReference>
<dbReference type="GO" id="GO:0005886">
    <property type="term" value="C:plasma membrane"/>
    <property type="evidence" value="ECO:0007669"/>
    <property type="project" value="TreeGrafter"/>
</dbReference>
<protein>
    <recommendedName>
        <fullName evidence="9">Amino acid transporter</fullName>
    </recommendedName>
</protein>
<feature type="transmembrane region" description="Helical" evidence="9">
    <location>
        <begin position="62"/>
        <end position="84"/>
    </location>
</feature>
<gene>
    <name evidence="10" type="primary">Slc1a2</name>
    <name evidence="10" type="ORF">Bhyg_02263</name>
</gene>
<keyword evidence="11" id="KW-1185">Reference proteome</keyword>
<comment type="caution">
    <text evidence="10">The sequence shown here is derived from an EMBL/GenBank/DDBJ whole genome shotgun (WGS) entry which is preliminary data.</text>
</comment>
<feature type="transmembrane region" description="Helical" evidence="9">
    <location>
        <begin position="276"/>
        <end position="297"/>
    </location>
</feature>
<evidence type="ECO:0000256" key="9">
    <source>
        <dbReference type="RuleBase" id="RU361216"/>
    </source>
</evidence>
<dbReference type="InterPro" id="IPR036458">
    <property type="entry name" value="Na:dicarbo_symporter_sf"/>
</dbReference>